<feature type="binding site" evidence="14">
    <location>
        <begin position="114"/>
        <end position="120"/>
    </location>
    <ligand>
        <name>ATP</name>
        <dbReference type="ChEBI" id="CHEBI:30616"/>
    </ligand>
</feature>
<dbReference type="STRING" id="1797582.A2442_04020"/>
<dbReference type="Pfam" id="PF02875">
    <property type="entry name" value="Mur_ligase_C"/>
    <property type="match status" value="1"/>
</dbReference>
<evidence type="ECO:0000256" key="4">
    <source>
        <dbReference type="ARBA" id="ARBA00022490"/>
    </source>
</evidence>
<comment type="function">
    <text evidence="14">Cell wall formation.</text>
</comment>
<dbReference type="GO" id="GO:0071555">
    <property type="term" value="P:cell wall organization"/>
    <property type="evidence" value="ECO:0007669"/>
    <property type="project" value="UniProtKB-KW"/>
</dbReference>
<dbReference type="Proteomes" id="UP000179003">
    <property type="component" value="Unassembled WGS sequence"/>
</dbReference>
<keyword evidence="4 14" id="KW-0963">Cytoplasm</keyword>
<dbReference type="AlphaFoldDB" id="A0A1F5EK54"/>
<dbReference type="GO" id="GO:0008360">
    <property type="term" value="P:regulation of cell shape"/>
    <property type="evidence" value="ECO:0007669"/>
    <property type="project" value="UniProtKB-KW"/>
</dbReference>
<name>A0A1F5EK54_9BACT</name>
<protein>
    <recommendedName>
        <fullName evidence="3 14">UDP-N-acetylmuramate--L-alanine ligase</fullName>
        <ecNumber evidence="3 14">6.3.2.8</ecNumber>
    </recommendedName>
    <alternativeName>
        <fullName evidence="14">UDP-N-acetylmuramoyl-L-alanine synthetase</fullName>
    </alternativeName>
</protein>
<dbReference type="Pfam" id="PF08245">
    <property type="entry name" value="Mur_ligase_M"/>
    <property type="match status" value="1"/>
</dbReference>
<dbReference type="GO" id="GO:0005737">
    <property type="term" value="C:cytoplasm"/>
    <property type="evidence" value="ECO:0007669"/>
    <property type="project" value="UniProtKB-SubCell"/>
</dbReference>
<dbReference type="InterPro" id="IPR013221">
    <property type="entry name" value="Mur_ligase_cen"/>
</dbReference>
<dbReference type="EMBL" id="MFAE01000002">
    <property type="protein sequence ID" value="OGD67710.1"/>
    <property type="molecule type" value="Genomic_DNA"/>
</dbReference>
<dbReference type="Gene3D" id="3.40.50.720">
    <property type="entry name" value="NAD(P)-binding Rossmann-like Domain"/>
    <property type="match status" value="1"/>
</dbReference>
<evidence type="ECO:0000256" key="1">
    <source>
        <dbReference type="ARBA" id="ARBA00004496"/>
    </source>
</evidence>
<dbReference type="UniPathway" id="UPA00219"/>
<dbReference type="Gene3D" id="3.90.190.20">
    <property type="entry name" value="Mur ligase, C-terminal domain"/>
    <property type="match status" value="1"/>
</dbReference>
<sequence length="430" mass="48189">MNLKILKKIHFIGIGGIGVSAVARMMLGEGKLVVGSNLGESKITQELKKLGAIIYIEHNENNLDDDTDLVIYSPAITKGSSELQKAKKLNIPVISYPQSLGLISKDKFTIAVSGTHGKTTTTAMLAEIFIDAQLDPTVIVGSLLKKQKTNFLNGKSEYFIVEACEYKRSFLQLQPNILVITNIDEDHLDYYKDMADIQSAFKELALKMSEKDFIVCDPNNPTIIPVLSGIRAKIVDYRQYKSDNLNLKIPGKHNIQNALVGLAIADILNLNKEETEKSLNNFEGTWRRFECKGKTKNGTLIYDDYAHNPTEVRATLQGAKEFFKDKKITIIFQPHLYSRTKIFLEDFAESFDDIDRVIILPIYAAREKNDPSINSEILVEKIKKFNQNVSYSEFENISEKIDLESFGSGDVIFTIGAGDVYKIGETLLAV</sequence>
<keyword evidence="10 14" id="KW-0573">Peptidoglycan synthesis</keyword>
<dbReference type="Gene3D" id="3.40.1190.10">
    <property type="entry name" value="Mur-like, catalytic domain"/>
    <property type="match status" value="1"/>
</dbReference>
<comment type="subcellular location">
    <subcellularLocation>
        <location evidence="1 14">Cytoplasm</location>
    </subcellularLocation>
</comment>
<keyword evidence="6 14" id="KW-0132">Cell division</keyword>
<dbReference type="GO" id="GO:0005524">
    <property type="term" value="F:ATP binding"/>
    <property type="evidence" value="ECO:0007669"/>
    <property type="project" value="UniProtKB-UniRule"/>
</dbReference>
<evidence type="ECO:0000256" key="12">
    <source>
        <dbReference type="ARBA" id="ARBA00023316"/>
    </source>
</evidence>
<dbReference type="PANTHER" id="PTHR43445">
    <property type="entry name" value="UDP-N-ACETYLMURAMATE--L-ALANINE LIGASE-RELATED"/>
    <property type="match status" value="1"/>
</dbReference>
<dbReference type="InterPro" id="IPR004101">
    <property type="entry name" value="Mur_ligase_C"/>
</dbReference>
<dbReference type="EC" id="6.3.2.8" evidence="3 14"/>
<evidence type="ECO:0000256" key="13">
    <source>
        <dbReference type="ARBA" id="ARBA00047833"/>
    </source>
</evidence>
<keyword evidence="5 14" id="KW-0436">Ligase</keyword>
<dbReference type="InterPro" id="IPR005758">
    <property type="entry name" value="UDP-N-AcMur_Ala_ligase_MurC"/>
</dbReference>
<feature type="domain" description="Mur ligase C-terminal" evidence="16">
    <location>
        <begin position="287"/>
        <end position="418"/>
    </location>
</feature>
<gene>
    <name evidence="14" type="primary">murC</name>
    <name evidence="18" type="ORF">A2442_04020</name>
</gene>
<feature type="domain" description="Mur ligase N-terminal catalytic" evidence="15">
    <location>
        <begin position="8"/>
        <end position="106"/>
    </location>
</feature>
<organism evidence="18 19">
    <name type="scientific">Candidatus Campbellbacteria bacterium RIFOXYC2_FULL_35_25</name>
    <dbReference type="NCBI Taxonomy" id="1797582"/>
    <lineage>
        <taxon>Bacteria</taxon>
        <taxon>Candidatus Campbelliibacteriota</taxon>
    </lineage>
</organism>
<dbReference type="InterPro" id="IPR000713">
    <property type="entry name" value="Mur_ligase_N"/>
</dbReference>
<dbReference type="InterPro" id="IPR036565">
    <property type="entry name" value="Mur-like_cat_sf"/>
</dbReference>
<dbReference type="HAMAP" id="MF_00046">
    <property type="entry name" value="MurC"/>
    <property type="match status" value="1"/>
</dbReference>
<evidence type="ECO:0000256" key="10">
    <source>
        <dbReference type="ARBA" id="ARBA00022984"/>
    </source>
</evidence>
<keyword evidence="9 14" id="KW-0133">Cell shape</keyword>
<evidence type="ECO:0000256" key="14">
    <source>
        <dbReference type="HAMAP-Rule" id="MF_00046"/>
    </source>
</evidence>
<evidence type="ECO:0000256" key="8">
    <source>
        <dbReference type="ARBA" id="ARBA00022840"/>
    </source>
</evidence>
<dbReference type="PANTHER" id="PTHR43445:SF3">
    <property type="entry name" value="UDP-N-ACETYLMURAMATE--L-ALANINE LIGASE"/>
    <property type="match status" value="1"/>
</dbReference>
<evidence type="ECO:0000256" key="7">
    <source>
        <dbReference type="ARBA" id="ARBA00022741"/>
    </source>
</evidence>
<evidence type="ECO:0000256" key="3">
    <source>
        <dbReference type="ARBA" id="ARBA00012211"/>
    </source>
</evidence>
<reference evidence="18 19" key="1">
    <citation type="journal article" date="2016" name="Nat. Commun.">
        <title>Thousands of microbial genomes shed light on interconnected biogeochemical processes in an aquifer system.</title>
        <authorList>
            <person name="Anantharaman K."/>
            <person name="Brown C.T."/>
            <person name="Hug L.A."/>
            <person name="Sharon I."/>
            <person name="Castelle C.J."/>
            <person name="Probst A.J."/>
            <person name="Thomas B.C."/>
            <person name="Singh A."/>
            <person name="Wilkins M.J."/>
            <person name="Karaoz U."/>
            <person name="Brodie E.L."/>
            <person name="Williams K.H."/>
            <person name="Hubbard S.S."/>
            <person name="Banfield J.F."/>
        </authorList>
    </citation>
    <scope>NUCLEOTIDE SEQUENCE [LARGE SCALE GENOMIC DNA]</scope>
</reference>
<dbReference type="InterPro" id="IPR050061">
    <property type="entry name" value="MurCDEF_pg_biosynth"/>
</dbReference>
<comment type="pathway">
    <text evidence="2 14">Cell wall biogenesis; peptidoglycan biosynthesis.</text>
</comment>
<dbReference type="Pfam" id="PF01225">
    <property type="entry name" value="Mur_ligase"/>
    <property type="match status" value="1"/>
</dbReference>
<evidence type="ECO:0000259" key="17">
    <source>
        <dbReference type="Pfam" id="PF08245"/>
    </source>
</evidence>
<evidence type="ECO:0000256" key="5">
    <source>
        <dbReference type="ARBA" id="ARBA00022598"/>
    </source>
</evidence>
<accession>A0A1F5EK54</accession>
<keyword evidence="12 14" id="KW-0961">Cell wall biogenesis/degradation</keyword>
<evidence type="ECO:0000256" key="11">
    <source>
        <dbReference type="ARBA" id="ARBA00023306"/>
    </source>
</evidence>
<dbReference type="GO" id="GO:0009252">
    <property type="term" value="P:peptidoglycan biosynthetic process"/>
    <property type="evidence" value="ECO:0007669"/>
    <property type="project" value="UniProtKB-UniRule"/>
</dbReference>
<comment type="similarity">
    <text evidence="14">Belongs to the MurCDEF family.</text>
</comment>
<comment type="catalytic activity">
    <reaction evidence="13 14">
        <text>UDP-N-acetyl-alpha-D-muramate + L-alanine + ATP = UDP-N-acetyl-alpha-D-muramoyl-L-alanine + ADP + phosphate + H(+)</text>
        <dbReference type="Rhea" id="RHEA:23372"/>
        <dbReference type="ChEBI" id="CHEBI:15378"/>
        <dbReference type="ChEBI" id="CHEBI:30616"/>
        <dbReference type="ChEBI" id="CHEBI:43474"/>
        <dbReference type="ChEBI" id="CHEBI:57972"/>
        <dbReference type="ChEBI" id="CHEBI:70757"/>
        <dbReference type="ChEBI" id="CHEBI:83898"/>
        <dbReference type="ChEBI" id="CHEBI:456216"/>
        <dbReference type="EC" id="6.3.2.8"/>
    </reaction>
</comment>
<dbReference type="GO" id="GO:0008763">
    <property type="term" value="F:UDP-N-acetylmuramate-L-alanine ligase activity"/>
    <property type="evidence" value="ECO:0007669"/>
    <property type="project" value="UniProtKB-UniRule"/>
</dbReference>
<dbReference type="SUPFAM" id="SSF51984">
    <property type="entry name" value="MurCD N-terminal domain"/>
    <property type="match status" value="1"/>
</dbReference>
<keyword evidence="8 14" id="KW-0067">ATP-binding</keyword>
<dbReference type="GO" id="GO:0051301">
    <property type="term" value="P:cell division"/>
    <property type="evidence" value="ECO:0007669"/>
    <property type="project" value="UniProtKB-KW"/>
</dbReference>
<dbReference type="SUPFAM" id="SSF53244">
    <property type="entry name" value="MurD-like peptide ligases, peptide-binding domain"/>
    <property type="match status" value="1"/>
</dbReference>
<keyword evidence="7 14" id="KW-0547">Nucleotide-binding</keyword>
<keyword evidence="11 14" id="KW-0131">Cell cycle</keyword>
<proteinExistence type="inferred from homology"/>
<feature type="domain" description="Mur ligase central" evidence="17">
    <location>
        <begin position="112"/>
        <end position="237"/>
    </location>
</feature>
<dbReference type="SUPFAM" id="SSF53623">
    <property type="entry name" value="MurD-like peptide ligases, catalytic domain"/>
    <property type="match status" value="1"/>
</dbReference>
<evidence type="ECO:0000259" key="16">
    <source>
        <dbReference type="Pfam" id="PF02875"/>
    </source>
</evidence>
<evidence type="ECO:0000313" key="19">
    <source>
        <dbReference type="Proteomes" id="UP000179003"/>
    </source>
</evidence>
<evidence type="ECO:0000259" key="15">
    <source>
        <dbReference type="Pfam" id="PF01225"/>
    </source>
</evidence>
<evidence type="ECO:0000313" key="18">
    <source>
        <dbReference type="EMBL" id="OGD67710.1"/>
    </source>
</evidence>
<evidence type="ECO:0000256" key="9">
    <source>
        <dbReference type="ARBA" id="ARBA00022960"/>
    </source>
</evidence>
<dbReference type="InterPro" id="IPR036615">
    <property type="entry name" value="Mur_ligase_C_dom_sf"/>
</dbReference>
<evidence type="ECO:0000256" key="2">
    <source>
        <dbReference type="ARBA" id="ARBA00004752"/>
    </source>
</evidence>
<evidence type="ECO:0000256" key="6">
    <source>
        <dbReference type="ARBA" id="ARBA00022618"/>
    </source>
</evidence>
<comment type="caution">
    <text evidence="18">The sequence shown here is derived from an EMBL/GenBank/DDBJ whole genome shotgun (WGS) entry which is preliminary data.</text>
</comment>